<protein>
    <submittedName>
        <fullName evidence="3">Gfo/Idh/MocA family oxidoreductase</fullName>
    </submittedName>
</protein>
<gene>
    <name evidence="3" type="ORF">G1H11_08595</name>
</gene>
<dbReference type="Proteomes" id="UP000469185">
    <property type="component" value="Unassembled WGS sequence"/>
</dbReference>
<feature type="domain" description="Gfo/Idh/MocA-like oxidoreductase N-terminal" evidence="1">
    <location>
        <begin position="5"/>
        <end position="124"/>
    </location>
</feature>
<keyword evidence="4" id="KW-1185">Reference proteome</keyword>
<comment type="caution">
    <text evidence="3">The sequence shown here is derived from an EMBL/GenBank/DDBJ whole genome shotgun (WGS) entry which is preliminary data.</text>
</comment>
<sequence>MSPSVRVAVVGAGWWSSSHHLPALVAHPGAELVGVADSDSARAARVAASYGVPAFSSLDDVVAAGRAEAAVIATPHATHHALTRQALTQGLHVLVEKPLALTSGDAFDLMRLAESRRRHLSVGYTHQYEDVADAVRAAVHADIGELVQVTVEYSSRAGRLFAAAEAGAASTTVDVPPGQPHPEAYSAANGGGQAHTQLTHALGMLCWTTGRELSDVAAFTDHRGFEVDVSDVAAFTLSGGATGVAVATGATPAGVPVRQHIRYAGTEGTVSHDLFRTEAHVHRTDGATRAVRHDQHQAPYRAGEPARAFIDLVHGDGPNRGPARPAAAAVAAVEAILESARRGTPVRVAQLPPL</sequence>
<organism evidence="3 4">
    <name type="scientific">Phytoactinopolyspora alkaliphila</name>
    <dbReference type="NCBI Taxonomy" id="1783498"/>
    <lineage>
        <taxon>Bacteria</taxon>
        <taxon>Bacillati</taxon>
        <taxon>Actinomycetota</taxon>
        <taxon>Actinomycetes</taxon>
        <taxon>Jiangellales</taxon>
        <taxon>Jiangellaceae</taxon>
        <taxon>Phytoactinopolyspora</taxon>
    </lineage>
</organism>
<dbReference type="PANTHER" id="PTHR43377">
    <property type="entry name" value="BILIVERDIN REDUCTASE A"/>
    <property type="match status" value="1"/>
</dbReference>
<dbReference type="SUPFAM" id="SSF51735">
    <property type="entry name" value="NAD(P)-binding Rossmann-fold domains"/>
    <property type="match status" value="1"/>
</dbReference>
<dbReference type="InterPro" id="IPR000683">
    <property type="entry name" value="Gfo/Idh/MocA-like_OxRdtase_N"/>
</dbReference>
<dbReference type="SUPFAM" id="SSF55347">
    <property type="entry name" value="Glyceraldehyde-3-phosphate dehydrogenase-like, C-terminal domain"/>
    <property type="match status" value="1"/>
</dbReference>
<dbReference type="InterPro" id="IPR036291">
    <property type="entry name" value="NAD(P)-bd_dom_sf"/>
</dbReference>
<evidence type="ECO:0000259" key="2">
    <source>
        <dbReference type="Pfam" id="PF22725"/>
    </source>
</evidence>
<dbReference type="Gene3D" id="3.30.360.10">
    <property type="entry name" value="Dihydrodipicolinate Reductase, domain 2"/>
    <property type="match status" value="1"/>
</dbReference>
<dbReference type="RefSeq" id="WP_163818085.1">
    <property type="nucleotide sequence ID" value="NZ_JAAGOB010000004.1"/>
</dbReference>
<evidence type="ECO:0000313" key="3">
    <source>
        <dbReference type="EMBL" id="NED95373.1"/>
    </source>
</evidence>
<feature type="domain" description="GFO/IDH/MocA-like oxidoreductase" evidence="2">
    <location>
        <begin position="172"/>
        <end position="270"/>
    </location>
</feature>
<dbReference type="PANTHER" id="PTHR43377:SF1">
    <property type="entry name" value="BILIVERDIN REDUCTASE A"/>
    <property type="match status" value="1"/>
</dbReference>
<dbReference type="Pfam" id="PF01408">
    <property type="entry name" value="GFO_IDH_MocA"/>
    <property type="match status" value="1"/>
</dbReference>
<dbReference type="AlphaFoldDB" id="A0A6N9YK46"/>
<dbReference type="Pfam" id="PF22725">
    <property type="entry name" value="GFO_IDH_MocA_C3"/>
    <property type="match status" value="1"/>
</dbReference>
<proteinExistence type="predicted"/>
<dbReference type="GO" id="GO:0000166">
    <property type="term" value="F:nucleotide binding"/>
    <property type="evidence" value="ECO:0007669"/>
    <property type="project" value="InterPro"/>
</dbReference>
<accession>A0A6N9YK46</accession>
<dbReference type="Gene3D" id="3.40.50.720">
    <property type="entry name" value="NAD(P)-binding Rossmann-like Domain"/>
    <property type="match status" value="1"/>
</dbReference>
<dbReference type="InterPro" id="IPR051450">
    <property type="entry name" value="Gfo/Idh/MocA_Oxidoreductases"/>
</dbReference>
<evidence type="ECO:0000313" key="4">
    <source>
        <dbReference type="Proteomes" id="UP000469185"/>
    </source>
</evidence>
<reference evidence="3 4" key="1">
    <citation type="submission" date="2020-02" db="EMBL/GenBank/DDBJ databases">
        <authorList>
            <person name="Li X.-J."/>
            <person name="Feng X.-M."/>
        </authorList>
    </citation>
    <scope>NUCLEOTIDE SEQUENCE [LARGE SCALE GENOMIC DNA]</scope>
    <source>
        <strain evidence="3 4">CGMCC 4.7225</strain>
    </source>
</reference>
<name>A0A6N9YK46_9ACTN</name>
<dbReference type="InterPro" id="IPR055170">
    <property type="entry name" value="GFO_IDH_MocA-like_dom"/>
</dbReference>
<dbReference type="EMBL" id="JAAGOB010000004">
    <property type="protein sequence ID" value="NED95373.1"/>
    <property type="molecule type" value="Genomic_DNA"/>
</dbReference>
<evidence type="ECO:0000259" key="1">
    <source>
        <dbReference type="Pfam" id="PF01408"/>
    </source>
</evidence>